<dbReference type="PANTHER" id="PTHR10098">
    <property type="entry name" value="RAPSYN-RELATED"/>
    <property type="match status" value="1"/>
</dbReference>
<reference evidence="3" key="1">
    <citation type="journal article" date="2019" name="Int. J. Syst. Evol. Microbiol.">
        <title>The Global Catalogue of Microorganisms (GCM) 10K type strain sequencing project: providing services to taxonomists for standard genome sequencing and annotation.</title>
        <authorList>
            <consortium name="The Broad Institute Genomics Platform"/>
            <consortium name="The Broad Institute Genome Sequencing Center for Infectious Disease"/>
            <person name="Wu L."/>
            <person name="Ma J."/>
        </authorList>
    </citation>
    <scope>NUCLEOTIDE SEQUENCE [LARGE SCALE GENOMIC DNA]</scope>
    <source>
        <strain evidence="3">CGMCC 1.10992</strain>
    </source>
</reference>
<dbReference type="PANTHER" id="PTHR10098:SF108">
    <property type="entry name" value="TETRATRICOPEPTIDE REPEAT PROTEIN 28"/>
    <property type="match status" value="1"/>
</dbReference>
<accession>A0ABW4XU58</accession>
<evidence type="ECO:0000313" key="2">
    <source>
        <dbReference type="EMBL" id="MFD2097813.1"/>
    </source>
</evidence>
<dbReference type="Proteomes" id="UP001597380">
    <property type="component" value="Unassembled WGS sequence"/>
</dbReference>
<keyword evidence="3" id="KW-1185">Reference proteome</keyword>
<dbReference type="SUPFAM" id="SSF48452">
    <property type="entry name" value="TPR-like"/>
    <property type="match status" value="1"/>
</dbReference>
<dbReference type="InterPro" id="IPR011990">
    <property type="entry name" value="TPR-like_helical_dom_sf"/>
</dbReference>
<feature type="repeat" description="TPR" evidence="1">
    <location>
        <begin position="238"/>
        <end position="271"/>
    </location>
</feature>
<proteinExistence type="predicted"/>
<sequence>MRSVLPQQPQIARKLATDWLDSSDTSLSAEHKAGANLIIASSYIEEKLSPSLARKHLMFAREQLSTTFNPHLTAESHLISGRISAYFDNNVSLAVIEFDKGLELLNRATTPAPRLLKHALHEALGRAYNDQAKYSLASQHMLAALALTQKEDDPALKVWTRVYLAQSYKGLLQSQQAIKYLLAALAISDRAENKNLSAYIYGRLGLVYKQLSNFARAQDYIERAAELYQQLGDQSNLAHTLNFLGTVFEQQGLYDTALLHYLNALELTRKNPSPTKVGLLYHNIGQAYLHLKDYSNAQSYLDHALLELSQAENAHYLGASHLLMAKLQFQQRFNEQALFHANEALSLSSDGDYQYTPAEAHELLAQLYADKQDYEQAYRHKDNASRFKAPQQALLPPADNSEEFYQQQQLQRSIQNLRHQLEDTTDNLSSSQNWLRLAVVFGLLSVLSLIPLTQQLFKRSRQLNQVKGEQDKHPTTGLKGRKKLHGFLLESVRNSLKEHEQFYVDSSQPIEGYRQFYFLIEMPVMRQLYYSKGFNYGREFEERLGACLAQEETPELVIYHPRDYILCASLSMESHISEKQAIYRITSMLEHVFDQLELKEQQRIISIGAIAIPFLSKSARAIDGENLPELLLLALSGANQLRVIKGETAWVALHALDAAPGTLFNSNARTGCLLGLRKNLVKVLASHNKQLIEWPKD</sequence>
<dbReference type="Pfam" id="PF13424">
    <property type="entry name" value="TPR_12"/>
    <property type="match status" value="1"/>
</dbReference>
<keyword evidence="1" id="KW-0802">TPR repeat</keyword>
<protein>
    <submittedName>
        <fullName evidence="2">Tetratricopeptide repeat protein</fullName>
    </submittedName>
</protein>
<dbReference type="RefSeq" id="WP_345342116.1">
    <property type="nucleotide sequence ID" value="NZ_BAABLI010000033.1"/>
</dbReference>
<feature type="repeat" description="TPR" evidence="1">
    <location>
        <begin position="198"/>
        <end position="231"/>
    </location>
</feature>
<name>A0ABW4XU58_9GAMM</name>
<dbReference type="InterPro" id="IPR019734">
    <property type="entry name" value="TPR_rpt"/>
</dbReference>
<dbReference type="EMBL" id="JBHUHT010000029">
    <property type="protein sequence ID" value="MFD2097813.1"/>
    <property type="molecule type" value="Genomic_DNA"/>
</dbReference>
<dbReference type="Gene3D" id="1.25.40.10">
    <property type="entry name" value="Tetratricopeptide repeat domain"/>
    <property type="match status" value="2"/>
</dbReference>
<organism evidence="2 3">
    <name type="scientific">Corallincola platygyrae</name>
    <dbReference type="NCBI Taxonomy" id="1193278"/>
    <lineage>
        <taxon>Bacteria</taxon>
        <taxon>Pseudomonadati</taxon>
        <taxon>Pseudomonadota</taxon>
        <taxon>Gammaproteobacteria</taxon>
        <taxon>Alteromonadales</taxon>
        <taxon>Psychromonadaceae</taxon>
        <taxon>Corallincola</taxon>
    </lineage>
</organism>
<dbReference type="PROSITE" id="PS50005">
    <property type="entry name" value="TPR"/>
    <property type="match status" value="2"/>
</dbReference>
<dbReference type="Pfam" id="PF13181">
    <property type="entry name" value="TPR_8"/>
    <property type="match status" value="1"/>
</dbReference>
<evidence type="ECO:0000256" key="1">
    <source>
        <dbReference type="PROSITE-ProRule" id="PRU00339"/>
    </source>
</evidence>
<evidence type="ECO:0000313" key="3">
    <source>
        <dbReference type="Proteomes" id="UP001597380"/>
    </source>
</evidence>
<dbReference type="SMART" id="SM00028">
    <property type="entry name" value="TPR"/>
    <property type="match status" value="7"/>
</dbReference>
<gene>
    <name evidence="2" type="ORF">ACFSJ3_17615</name>
</gene>
<comment type="caution">
    <text evidence="2">The sequence shown here is derived from an EMBL/GenBank/DDBJ whole genome shotgun (WGS) entry which is preliminary data.</text>
</comment>